<dbReference type="InterPro" id="IPR036291">
    <property type="entry name" value="NAD(P)-bd_dom_sf"/>
</dbReference>
<dbReference type="Pfam" id="PF03721">
    <property type="entry name" value="UDPG_MGDP_dh_N"/>
    <property type="match status" value="1"/>
</dbReference>
<keyword evidence="4 7" id="KW-0560">Oxidoreductase</keyword>
<dbReference type="InterPro" id="IPR001732">
    <property type="entry name" value="UDP-Glc/GDP-Man_DH_N"/>
</dbReference>
<evidence type="ECO:0000256" key="6">
    <source>
        <dbReference type="ARBA" id="ARBA00047473"/>
    </source>
</evidence>
<dbReference type="Gene3D" id="1.20.5.100">
    <property type="entry name" value="Cytochrome c1, transmembrane anchor, C-terminal"/>
    <property type="match status" value="1"/>
</dbReference>
<dbReference type="NCBIfam" id="TIGR03026">
    <property type="entry name" value="NDP-sugDHase"/>
    <property type="match status" value="1"/>
</dbReference>
<protein>
    <recommendedName>
        <fullName evidence="3 7">UDP-glucose 6-dehydrogenase</fullName>
        <ecNumber evidence="3 7">1.1.1.22</ecNumber>
    </recommendedName>
</protein>
<sequence length="451" mass="47536">MKIAVAGAGVTGLTISAGFAELGHTVRCVDGDSGKMALLSQGLVPYREPGLESLVLRNVAAGRLGFGNDPSGVMNEAELLFIAVATPADERGDMSLAALWKTIERIEAWPADGRKRLIAIASTVPVGTAERAESRLRARLPASCEVEVAAIPEFMREGRAVRDFFEPARIVIGTATDEAADTLTQLHRRLPGPILATDRRSAELAKLAANACLAVKISFANEMAAFAEQVGADYPSVAQSLGLDPRIGPYFLEAGLGFGGSSMPRDTHALVRMADDAGAPQTLVEAAVRANAMLPLRMVRKLEAALSDPARRKVALLGLSCKPGTDDMRDAPSLRLIAELNRRHPGIALTAYDPEAGAAARRLLPAAVAICESAEAALRGADAAIVVTGWSEFRQIQAQDFKNWMSRPIIMDGRNVLDAAGLNAQGVVCIGVGRLPSIPGPSSRKAGELAL</sequence>
<comment type="catalytic activity">
    <reaction evidence="6 7">
        <text>UDP-alpha-D-glucose + 2 NAD(+) + H2O = UDP-alpha-D-glucuronate + 2 NADH + 3 H(+)</text>
        <dbReference type="Rhea" id="RHEA:23596"/>
        <dbReference type="ChEBI" id="CHEBI:15377"/>
        <dbReference type="ChEBI" id="CHEBI:15378"/>
        <dbReference type="ChEBI" id="CHEBI:57540"/>
        <dbReference type="ChEBI" id="CHEBI:57945"/>
        <dbReference type="ChEBI" id="CHEBI:58052"/>
        <dbReference type="ChEBI" id="CHEBI:58885"/>
        <dbReference type="EC" id="1.1.1.22"/>
    </reaction>
</comment>
<proteinExistence type="inferred from homology"/>
<dbReference type="Pfam" id="PF03720">
    <property type="entry name" value="UDPG_MGDP_dh_C"/>
    <property type="match status" value="1"/>
</dbReference>
<keyword evidence="5 7" id="KW-0520">NAD</keyword>
<evidence type="ECO:0000256" key="7">
    <source>
        <dbReference type="PIRNR" id="PIRNR000124"/>
    </source>
</evidence>
<dbReference type="InterPro" id="IPR014027">
    <property type="entry name" value="UDP-Glc/GDP-Man_DH_C"/>
</dbReference>
<dbReference type="GO" id="GO:0016491">
    <property type="term" value="F:oxidoreductase activity"/>
    <property type="evidence" value="ECO:0007669"/>
    <property type="project" value="UniProtKB-KW"/>
</dbReference>
<reference evidence="10" key="1">
    <citation type="journal article" date="2019" name="Int. J. Syst. Evol. Microbiol.">
        <title>The Global Catalogue of Microorganisms (GCM) 10K type strain sequencing project: providing services to taxonomists for standard genome sequencing and annotation.</title>
        <authorList>
            <consortium name="The Broad Institute Genomics Platform"/>
            <consortium name="The Broad Institute Genome Sequencing Center for Infectious Disease"/>
            <person name="Wu L."/>
            <person name="Ma J."/>
        </authorList>
    </citation>
    <scope>NUCLEOTIDE SEQUENCE [LARGE SCALE GENOMIC DNA]</scope>
    <source>
        <strain evidence="10">KCTC 12907</strain>
    </source>
</reference>
<evidence type="ECO:0000256" key="5">
    <source>
        <dbReference type="ARBA" id="ARBA00023027"/>
    </source>
</evidence>
<dbReference type="InterPro" id="IPR036220">
    <property type="entry name" value="UDP-Glc/GDP-Man_DH_C_sf"/>
</dbReference>
<dbReference type="InterPro" id="IPR028357">
    <property type="entry name" value="UDPglc_DH_bac"/>
</dbReference>
<evidence type="ECO:0000313" key="9">
    <source>
        <dbReference type="EMBL" id="MFC7153642.1"/>
    </source>
</evidence>
<evidence type="ECO:0000256" key="2">
    <source>
        <dbReference type="ARBA" id="ARBA00006601"/>
    </source>
</evidence>
<dbReference type="SUPFAM" id="SSF48179">
    <property type="entry name" value="6-phosphogluconate dehydrogenase C-terminal domain-like"/>
    <property type="match status" value="1"/>
</dbReference>
<dbReference type="EC" id="1.1.1.22" evidence="3 7"/>
<evidence type="ECO:0000313" key="10">
    <source>
        <dbReference type="Proteomes" id="UP001596378"/>
    </source>
</evidence>
<dbReference type="SUPFAM" id="SSF51735">
    <property type="entry name" value="NAD(P)-binding Rossmann-fold domains"/>
    <property type="match status" value="1"/>
</dbReference>
<dbReference type="PANTHER" id="PTHR43750">
    <property type="entry name" value="UDP-GLUCOSE 6-DEHYDROGENASE TUAD"/>
    <property type="match status" value="1"/>
</dbReference>
<dbReference type="Proteomes" id="UP001596378">
    <property type="component" value="Unassembled WGS sequence"/>
</dbReference>
<dbReference type="InterPro" id="IPR008927">
    <property type="entry name" value="6-PGluconate_DH-like_C_sf"/>
</dbReference>
<name>A0ABW2FQA9_9BACL</name>
<feature type="domain" description="UDP-glucose/GDP-mannose dehydrogenase C-terminal" evidence="8">
    <location>
        <begin position="315"/>
        <end position="419"/>
    </location>
</feature>
<dbReference type="SUPFAM" id="SSF52413">
    <property type="entry name" value="UDP-glucose/GDP-mannose dehydrogenase C-terminal domain"/>
    <property type="match status" value="1"/>
</dbReference>
<comment type="pathway">
    <text evidence="1">Nucleotide-sugar biosynthesis; UDP-alpha-D-glucuronate biosynthesis; UDP-alpha-D-glucuronate from UDP-alpha-D-glucose: step 1/1.</text>
</comment>
<dbReference type="Gene3D" id="3.40.50.720">
    <property type="entry name" value="NAD(P)-binding Rossmann-like Domain"/>
    <property type="match status" value="2"/>
</dbReference>
<comment type="similarity">
    <text evidence="2 7">Belongs to the UDP-glucose/GDP-mannose dehydrogenase family.</text>
</comment>
<dbReference type="InterPro" id="IPR017476">
    <property type="entry name" value="UDP-Glc/GDP-Man"/>
</dbReference>
<dbReference type="InterPro" id="IPR014026">
    <property type="entry name" value="UDP-Glc/GDP-Man_DH_dimer"/>
</dbReference>
<organism evidence="9 10">
    <name type="scientific">Cohnella cellulosilytica</name>
    <dbReference type="NCBI Taxonomy" id="986710"/>
    <lineage>
        <taxon>Bacteria</taxon>
        <taxon>Bacillati</taxon>
        <taxon>Bacillota</taxon>
        <taxon>Bacilli</taxon>
        <taxon>Bacillales</taxon>
        <taxon>Paenibacillaceae</taxon>
        <taxon>Cohnella</taxon>
    </lineage>
</organism>
<dbReference type="PIRSF" id="PIRSF000124">
    <property type="entry name" value="UDPglc_GDPman_dh"/>
    <property type="match status" value="1"/>
</dbReference>
<evidence type="ECO:0000256" key="1">
    <source>
        <dbReference type="ARBA" id="ARBA00004701"/>
    </source>
</evidence>
<dbReference type="PIRSF" id="PIRSF500134">
    <property type="entry name" value="UDPglc_DH_bac"/>
    <property type="match status" value="1"/>
</dbReference>
<accession>A0ABW2FQA9</accession>
<dbReference type="SMART" id="SM00984">
    <property type="entry name" value="UDPG_MGDP_dh_C"/>
    <property type="match status" value="1"/>
</dbReference>
<evidence type="ECO:0000256" key="4">
    <source>
        <dbReference type="ARBA" id="ARBA00023002"/>
    </source>
</evidence>
<comment type="caution">
    <text evidence="9">The sequence shown here is derived from an EMBL/GenBank/DDBJ whole genome shotgun (WGS) entry which is preliminary data.</text>
</comment>
<gene>
    <name evidence="9" type="ORF">ACFQMJ_34375</name>
</gene>
<dbReference type="EMBL" id="JBHTAI010000039">
    <property type="protein sequence ID" value="MFC7153642.1"/>
    <property type="molecule type" value="Genomic_DNA"/>
</dbReference>
<dbReference type="Pfam" id="PF00984">
    <property type="entry name" value="UDPG_MGDP_dh"/>
    <property type="match status" value="1"/>
</dbReference>
<evidence type="ECO:0000256" key="3">
    <source>
        <dbReference type="ARBA" id="ARBA00012954"/>
    </source>
</evidence>
<dbReference type="PANTHER" id="PTHR43750:SF3">
    <property type="entry name" value="UDP-GLUCOSE 6-DEHYDROGENASE TUAD"/>
    <property type="match status" value="1"/>
</dbReference>
<keyword evidence="10" id="KW-1185">Reference proteome</keyword>
<evidence type="ECO:0000259" key="8">
    <source>
        <dbReference type="SMART" id="SM00984"/>
    </source>
</evidence>
<dbReference type="RefSeq" id="WP_378051781.1">
    <property type="nucleotide sequence ID" value="NZ_JBHMDN010000036.1"/>
</dbReference>